<keyword evidence="12" id="KW-1185">Reference proteome</keyword>
<dbReference type="InterPro" id="IPR004568">
    <property type="entry name" value="Ppantetheine-prot_Trfase_dom"/>
</dbReference>
<dbReference type="SUPFAM" id="SSF56214">
    <property type="entry name" value="4'-phosphopantetheinyl transferase"/>
    <property type="match status" value="1"/>
</dbReference>
<comment type="catalytic activity">
    <reaction evidence="8">
        <text>apo-[ACP] + CoA = holo-[ACP] + adenosine 3',5'-bisphosphate + H(+)</text>
        <dbReference type="Rhea" id="RHEA:12068"/>
        <dbReference type="Rhea" id="RHEA-COMP:9685"/>
        <dbReference type="Rhea" id="RHEA-COMP:9690"/>
        <dbReference type="ChEBI" id="CHEBI:15378"/>
        <dbReference type="ChEBI" id="CHEBI:29999"/>
        <dbReference type="ChEBI" id="CHEBI:57287"/>
        <dbReference type="ChEBI" id="CHEBI:58343"/>
        <dbReference type="ChEBI" id="CHEBI:64479"/>
        <dbReference type="EC" id="2.7.8.7"/>
    </reaction>
</comment>
<dbReference type="NCBIfam" id="TIGR00556">
    <property type="entry name" value="pantethn_trn"/>
    <property type="match status" value="1"/>
</dbReference>
<evidence type="ECO:0000256" key="1">
    <source>
        <dbReference type="ARBA" id="ARBA00022516"/>
    </source>
</evidence>
<comment type="subcellular location">
    <subcellularLocation>
        <location evidence="8">Cytoplasm</location>
    </subcellularLocation>
</comment>
<evidence type="ECO:0000259" key="10">
    <source>
        <dbReference type="Pfam" id="PF01648"/>
    </source>
</evidence>
<evidence type="ECO:0000256" key="3">
    <source>
        <dbReference type="ARBA" id="ARBA00022723"/>
    </source>
</evidence>
<keyword evidence="1 8" id="KW-0444">Lipid biosynthesis</keyword>
<comment type="function">
    <text evidence="8">Transfers the 4'-phosphopantetheine moiety from coenzyme A to a Ser of acyl-carrier-protein.</text>
</comment>
<feature type="domain" description="4'-phosphopantetheinyl transferase" evidence="10">
    <location>
        <begin position="5"/>
        <end position="98"/>
    </location>
</feature>
<dbReference type="GO" id="GO:0008897">
    <property type="term" value="F:holo-[acyl-carrier-protein] synthase activity"/>
    <property type="evidence" value="ECO:0007669"/>
    <property type="project" value="UniProtKB-EC"/>
</dbReference>
<comment type="caution">
    <text evidence="11">The sequence shown here is derived from an EMBL/GenBank/DDBJ whole genome shotgun (WGS) entry which is preliminary data.</text>
</comment>
<keyword evidence="7 8" id="KW-0275">Fatty acid biosynthesis</keyword>
<dbReference type="EMBL" id="JANSKA010000003">
    <property type="protein sequence ID" value="MCR9036523.1"/>
    <property type="molecule type" value="Genomic_DNA"/>
</dbReference>
<dbReference type="Gene3D" id="3.90.470.20">
    <property type="entry name" value="4'-phosphopantetheinyl transferase domain"/>
    <property type="match status" value="1"/>
</dbReference>
<keyword evidence="3 8" id="KW-0479">Metal-binding</keyword>
<accession>A0ABT1Z8I5</accession>
<dbReference type="RefSeq" id="WP_042089151.1">
    <property type="nucleotide sequence ID" value="NZ_JANSKA010000003.1"/>
</dbReference>
<keyword evidence="8" id="KW-0963">Cytoplasm</keyword>
<gene>
    <name evidence="8 11" type="primary">acpS</name>
    <name evidence="11" type="ORF">NVS32_06110</name>
</gene>
<comment type="similarity">
    <text evidence="8">Belongs to the P-Pant transferase superfamily. AcpS family.</text>
</comment>
<comment type="cofactor">
    <cofactor evidence="8">
        <name>Mg(2+)</name>
        <dbReference type="ChEBI" id="CHEBI:18420"/>
    </cofactor>
</comment>
<evidence type="ECO:0000313" key="11">
    <source>
        <dbReference type="EMBL" id="MCR9036523.1"/>
    </source>
</evidence>
<proteinExistence type="inferred from homology"/>
<reference evidence="11 12" key="1">
    <citation type="submission" date="2022-08" db="EMBL/GenBank/DDBJ databases">
        <title>Tractidigestivibacter montrealensis type strain KD21.</title>
        <authorList>
            <person name="Diop K."/>
            <person name="Richard C."/>
            <person name="Routy B."/>
        </authorList>
    </citation>
    <scope>NUCLEOTIDE SEQUENCE [LARGE SCALE GENOMIC DNA]</scope>
    <source>
        <strain evidence="11 12">KD21</strain>
    </source>
</reference>
<evidence type="ECO:0000256" key="9">
    <source>
        <dbReference type="SAM" id="MobiDB-lite"/>
    </source>
</evidence>
<dbReference type="HAMAP" id="MF_00101">
    <property type="entry name" value="AcpS"/>
    <property type="match status" value="1"/>
</dbReference>
<feature type="binding site" evidence="8">
    <location>
        <position position="9"/>
    </location>
    <ligand>
        <name>Mg(2+)</name>
        <dbReference type="ChEBI" id="CHEBI:18420"/>
    </ligand>
</feature>
<protein>
    <recommendedName>
        <fullName evidence="8">Holo-[acyl-carrier-protein] synthase</fullName>
        <shortName evidence="8">Holo-ACP synthase</shortName>
        <ecNumber evidence="8">2.7.8.7</ecNumber>
    </recommendedName>
    <alternativeName>
        <fullName evidence="8">4'-phosphopantetheinyl transferase AcpS</fullName>
    </alternativeName>
</protein>
<keyword evidence="6 8" id="KW-0443">Lipid metabolism</keyword>
<evidence type="ECO:0000256" key="8">
    <source>
        <dbReference type="HAMAP-Rule" id="MF_00101"/>
    </source>
</evidence>
<dbReference type="Pfam" id="PF01648">
    <property type="entry name" value="ACPS"/>
    <property type="match status" value="1"/>
</dbReference>
<keyword evidence="2 8" id="KW-0808">Transferase</keyword>
<dbReference type="InterPro" id="IPR002582">
    <property type="entry name" value="ACPS"/>
</dbReference>
<keyword evidence="5 8" id="KW-0460">Magnesium</keyword>
<name>A0ABT1Z8I5_9ACTN</name>
<evidence type="ECO:0000256" key="4">
    <source>
        <dbReference type="ARBA" id="ARBA00022832"/>
    </source>
</evidence>
<dbReference type="InterPro" id="IPR008278">
    <property type="entry name" value="4-PPantetheinyl_Trfase_dom"/>
</dbReference>
<sequence>MALAGIGVDMLEIARMERTMRRRPSFLRRVFTEEERAYCDACARPAEHYAARFAAREAVVKALGTGFSNGVGFSDVSVTMDAQGRPRALLSGRAAQIAREGGVREVALSLSYTRDVAVANAVAVTDEVRPQPEDRPDPERELAASFREARSVLDELERAQDGIMADVPAESSVVDTQMTQEEGEAGGPADASVPVEPAKE</sequence>
<dbReference type="NCBIfam" id="TIGR00516">
    <property type="entry name" value="acpS"/>
    <property type="match status" value="1"/>
</dbReference>
<dbReference type="InterPro" id="IPR037143">
    <property type="entry name" value="4-PPantetheinyl_Trfase_dom_sf"/>
</dbReference>
<dbReference type="EC" id="2.7.8.7" evidence="8"/>
<keyword evidence="4 8" id="KW-0276">Fatty acid metabolism</keyword>
<feature type="region of interest" description="Disordered" evidence="9">
    <location>
        <begin position="159"/>
        <end position="200"/>
    </location>
</feature>
<evidence type="ECO:0000313" key="12">
    <source>
        <dbReference type="Proteomes" id="UP001204320"/>
    </source>
</evidence>
<evidence type="ECO:0000256" key="2">
    <source>
        <dbReference type="ARBA" id="ARBA00022679"/>
    </source>
</evidence>
<evidence type="ECO:0000256" key="6">
    <source>
        <dbReference type="ARBA" id="ARBA00023098"/>
    </source>
</evidence>
<dbReference type="Proteomes" id="UP001204320">
    <property type="component" value="Unassembled WGS sequence"/>
</dbReference>
<organism evidence="11 12">
    <name type="scientific">Tractidigestivibacter montrealensis</name>
    <dbReference type="NCBI Taxonomy" id="2972466"/>
    <lineage>
        <taxon>Bacteria</taxon>
        <taxon>Bacillati</taxon>
        <taxon>Actinomycetota</taxon>
        <taxon>Coriobacteriia</taxon>
        <taxon>Coriobacteriales</taxon>
        <taxon>Atopobiaceae</taxon>
        <taxon>Tractidigestivibacter</taxon>
    </lineage>
</organism>
<evidence type="ECO:0000256" key="5">
    <source>
        <dbReference type="ARBA" id="ARBA00022842"/>
    </source>
</evidence>
<evidence type="ECO:0000256" key="7">
    <source>
        <dbReference type="ARBA" id="ARBA00023160"/>
    </source>
</evidence>
<feature type="binding site" evidence="8">
    <location>
        <position position="57"/>
    </location>
    <ligand>
        <name>Mg(2+)</name>
        <dbReference type="ChEBI" id="CHEBI:18420"/>
    </ligand>
</feature>